<dbReference type="Pfam" id="PF02283">
    <property type="entry name" value="CobU"/>
    <property type="match status" value="1"/>
</dbReference>
<organism evidence="15 16">
    <name type="scientific">Kaistia dalseonensis</name>
    <dbReference type="NCBI Taxonomy" id="410840"/>
    <lineage>
        <taxon>Bacteria</taxon>
        <taxon>Pseudomonadati</taxon>
        <taxon>Pseudomonadota</taxon>
        <taxon>Alphaproteobacteria</taxon>
        <taxon>Hyphomicrobiales</taxon>
        <taxon>Kaistiaceae</taxon>
        <taxon>Kaistia</taxon>
    </lineage>
</organism>
<gene>
    <name evidence="15" type="ORF">QO014_000689</name>
</gene>
<keyword evidence="10 14" id="KW-0547">Nucleotide-binding</keyword>
<evidence type="ECO:0000256" key="13">
    <source>
        <dbReference type="ARBA" id="ARBA00023134"/>
    </source>
</evidence>
<comment type="similarity">
    <text evidence="7 14">Belongs to the CobU/CobP family.</text>
</comment>
<comment type="pathway">
    <text evidence="5 14">Cofactor biosynthesis; adenosylcobalamin biosynthesis; adenosylcobalamin from cob(II)yrinate a,c-diamide: step 6/7.</text>
</comment>
<dbReference type="GO" id="GO:0008820">
    <property type="term" value="F:cobinamide phosphate guanylyltransferase activity"/>
    <property type="evidence" value="ECO:0007669"/>
    <property type="project" value="UniProtKB-EC"/>
</dbReference>
<evidence type="ECO:0000256" key="1">
    <source>
        <dbReference type="ARBA" id="ARBA00000312"/>
    </source>
</evidence>
<dbReference type="RefSeq" id="WP_266347242.1">
    <property type="nucleotide sequence ID" value="NZ_JAPKNG010000001.1"/>
</dbReference>
<comment type="catalytic activity">
    <reaction evidence="2 14">
        <text>adenosylcob(III)inamide phosphate + GTP + H(+) = adenosylcob(III)inamide-GDP + diphosphate</text>
        <dbReference type="Rhea" id="RHEA:22712"/>
        <dbReference type="ChEBI" id="CHEBI:15378"/>
        <dbReference type="ChEBI" id="CHEBI:33019"/>
        <dbReference type="ChEBI" id="CHEBI:37565"/>
        <dbReference type="ChEBI" id="CHEBI:58502"/>
        <dbReference type="ChEBI" id="CHEBI:60487"/>
        <dbReference type="EC" id="2.7.7.62"/>
    </reaction>
</comment>
<dbReference type="NCBIfam" id="NF004469">
    <property type="entry name" value="PRK05800.1"/>
    <property type="match status" value="1"/>
</dbReference>
<evidence type="ECO:0000256" key="9">
    <source>
        <dbReference type="ARBA" id="ARBA00022679"/>
    </source>
</evidence>
<dbReference type="InterPro" id="IPR003203">
    <property type="entry name" value="CobU/CobP"/>
</dbReference>
<dbReference type="SUPFAM" id="SSF52540">
    <property type="entry name" value="P-loop containing nucleoside triphosphate hydrolases"/>
    <property type="match status" value="1"/>
</dbReference>
<keyword evidence="15" id="KW-0548">Nucleotidyltransferase</keyword>
<sequence length="184" mass="19497">MSTPRHPPRTALVLGGARSGKSRFAEDLAIRTGLEPVYIATAEARDGEMSDRIGHHRARRGDQWSTIEAPLALVPALVAQADVGRVVLVDCLTLWLSNLMEVGRDPLAEGEALAAALLEIAGPVVLVSNEVGSGIVPMNALARRFADEQGRLNQTIARAAASVFLVAAGLPVSLKPNPHPEYSL</sequence>
<evidence type="ECO:0000256" key="14">
    <source>
        <dbReference type="PIRNR" id="PIRNR006135"/>
    </source>
</evidence>
<dbReference type="GO" id="GO:0043752">
    <property type="term" value="F:adenosylcobinamide kinase activity"/>
    <property type="evidence" value="ECO:0007669"/>
    <property type="project" value="UniProtKB-EC"/>
</dbReference>
<evidence type="ECO:0000313" key="16">
    <source>
        <dbReference type="Proteomes" id="UP001241603"/>
    </source>
</evidence>
<evidence type="ECO:0000256" key="3">
    <source>
        <dbReference type="ARBA" id="ARBA00001522"/>
    </source>
</evidence>
<dbReference type="PANTHER" id="PTHR34848:SF1">
    <property type="entry name" value="BIFUNCTIONAL ADENOSYLCOBALAMIN BIOSYNTHESIS PROTEIN COBU"/>
    <property type="match status" value="1"/>
</dbReference>
<keyword evidence="12 14" id="KW-0067">ATP-binding</keyword>
<evidence type="ECO:0000313" key="15">
    <source>
        <dbReference type="EMBL" id="MDQ0436319.1"/>
    </source>
</evidence>
<dbReference type="Gene3D" id="3.40.50.300">
    <property type="entry name" value="P-loop containing nucleotide triphosphate hydrolases"/>
    <property type="match status" value="1"/>
</dbReference>
<evidence type="ECO:0000256" key="8">
    <source>
        <dbReference type="ARBA" id="ARBA00022573"/>
    </source>
</evidence>
<dbReference type="CDD" id="cd00544">
    <property type="entry name" value="CobU"/>
    <property type="match status" value="1"/>
</dbReference>
<evidence type="ECO:0000256" key="2">
    <source>
        <dbReference type="ARBA" id="ARBA00000711"/>
    </source>
</evidence>
<evidence type="ECO:0000256" key="5">
    <source>
        <dbReference type="ARBA" id="ARBA00004692"/>
    </source>
</evidence>
<evidence type="ECO:0000256" key="12">
    <source>
        <dbReference type="ARBA" id="ARBA00022840"/>
    </source>
</evidence>
<name>A0ABU0H471_9HYPH</name>
<comment type="caution">
    <text evidence="15">The sequence shown here is derived from an EMBL/GenBank/DDBJ whole genome shotgun (WGS) entry which is preliminary data.</text>
</comment>
<evidence type="ECO:0000256" key="10">
    <source>
        <dbReference type="ARBA" id="ARBA00022741"/>
    </source>
</evidence>
<evidence type="ECO:0000256" key="7">
    <source>
        <dbReference type="ARBA" id="ARBA00007490"/>
    </source>
</evidence>
<keyword evidence="9 14" id="KW-0808">Transferase</keyword>
<comment type="pathway">
    <text evidence="6 14">Cofactor biosynthesis; adenosylcobalamin biosynthesis; adenosylcobalamin from cob(II)yrinate a,c-diamide: step 5/7.</text>
</comment>
<evidence type="ECO:0000256" key="4">
    <source>
        <dbReference type="ARBA" id="ARBA00003889"/>
    </source>
</evidence>
<dbReference type="PANTHER" id="PTHR34848">
    <property type="match status" value="1"/>
</dbReference>
<evidence type="ECO:0000256" key="11">
    <source>
        <dbReference type="ARBA" id="ARBA00022777"/>
    </source>
</evidence>
<comment type="catalytic activity">
    <reaction evidence="1 14">
        <text>adenosylcob(III)inamide + ATP = adenosylcob(III)inamide phosphate + ADP + H(+)</text>
        <dbReference type="Rhea" id="RHEA:15769"/>
        <dbReference type="ChEBI" id="CHEBI:2480"/>
        <dbReference type="ChEBI" id="CHEBI:15378"/>
        <dbReference type="ChEBI" id="CHEBI:30616"/>
        <dbReference type="ChEBI" id="CHEBI:58502"/>
        <dbReference type="ChEBI" id="CHEBI:456216"/>
        <dbReference type="EC" id="2.7.1.156"/>
    </reaction>
</comment>
<dbReference type="EC" id="2.7.7.62" evidence="14"/>
<dbReference type="Proteomes" id="UP001241603">
    <property type="component" value="Unassembled WGS sequence"/>
</dbReference>
<dbReference type="EMBL" id="JAUSVO010000001">
    <property type="protein sequence ID" value="MDQ0436319.1"/>
    <property type="molecule type" value="Genomic_DNA"/>
</dbReference>
<keyword evidence="16" id="KW-1185">Reference proteome</keyword>
<keyword evidence="8 14" id="KW-0169">Cobalamin biosynthesis</keyword>
<evidence type="ECO:0000256" key="6">
    <source>
        <dbReference type="ARBA" id="ARBA00005159"/>
    </source>
</evidence>
<reference evidence="15 16" key="1">
    <citation type="submission" date="2023-07" db="EMBL/GenBank/DDBJ databases">
        <title>Genomic Encyclopedia of Type Strains, Phase IV (KMG-IV): sequencing the most valuable type-strain genomes for metagenomic binning, comparative biology and taxonomic classification.</title>
        <authorList>
            <person name="Goeker M."/>
        </authorList>
    </citation>
    <scope>NUCLEOTIDE SEQUENCE [LARGE SCALE GENOMIC DNA]</scope>
    <source>
        <strain evidence="15 16">B6-8</strain>
    </source>
</reference>
<dbReference type="EC" id="2.7.1.156" evidence="14"/>
<proteinExistence type="inferred from homology"/>
<comment type="catalytic activity">
    <reaction evidence="3">
        <text>adenosylcob(III)inamide + GTP = adenosylcob(III)inamide phosphate + GDP + H(+)</text>
        <dbReference type="Rhea" id="RHEA:15765"/>
        <dbReference type="ChEBI" id="CHEBI:2480"/>
        <dbReference type="ChEBI" id="CHEBI:15378"/>
        <dbReference type="ChEBI" id="CHEBI:37565"/>
        <dbReference type="ChEBI" id="CHEBI:58189"/>
        <dbReference type="ChEBI" id="CHEBI:58502"/>
        <dbReference type="EC" id="2.7.1.156"/>
    </reaction>
</comment>
<accession>A0ABU0H471</accession>
<keyword evidence="11 14" id="KW-0418">Kinase</keyword>
<comment type="function">
    <text evidence="4 14">Catalyzes ATP-dependent phosphorylation of adenosylcobinamide and addition of GMP to adenosylcobinamide phosphate.</text>
</comment>
<protein>
    <recommendedName>
        <fullName evidence="14">Bifunctional adenosylcobalamin biosynthesis protein</fullName>
        <ecNumber evidence="14">2.7.1.156</ecNumber>
        <ecNumber evidence="14">2.7.7.62</ecNumber>
    </recommendedName>
</protein>
<dbReference type="PIRSF" id="PIRSF006135">
    <property type="entry name" value="CobU"/>
    <property type="match status" value="1"/>
</dbReference>
<keyword evidence="13 14" id="KW-0342">GTP-binding</keyword>
<dbReference type="InterPro" id="IPR027417">
    <property type="entry name" value="P-loop_NTPase"/>
</dbReference>